<keyword evidence="9 10" id="KW-0670">Pyruvate</keyword>
<feature type="active site" description="Proton acceptor; for processing activity" evidence="10">
    <location>
        <position position="110"/>
    </location>
</feature>
<keyword evidence="8 10" id="KW-0704">Schiff base</keyword>
<comment type="pathway">
    <text evidence="10">Amine and polyamine biosynthesis; S-adenosylmethioninamine biosynthesis; S-adenosylmethioninamine from S-adenosyl-L-methionine: step 1/1.</text>
</comment>
<dbReference type="PANTHER" id="PTHR33866">
    <property type="entry name" value="S-ADENOSYLMETHIONINE DECARBOXYLASE PROENZYME"/>
    <property type="match status" value="1"/>
</dbReference>
<evidence type="ECO:0000256" key="10">
    <source>
        <dbReference type="HAMAP-Rule" id="MF_00464"/>
    </source>
</evidence>
<dbReference type="EMBL" id="FNRJ01000002">
    <property type="protein sequence ID" value="SEA24540.1"/>
    <property type="molecule type" value="Genomic_DNA"/>
</dbReference>
<evidence type="ECO:0000256" key="9">
    <source>
        <dbReference type="ARBA" id="ARBA00023317"/>
    </source>
</evidence>
<feature type="active site" description="Proton donor; for catalytic activity" evidence="10">
    <location>
        <position position="125"/>
    </location>
</feature>
<organism evidence="11 12">
    <name type="scientific">Marinobacterium iners DSM 11526</name>
    <dbReference type="NCBI Taxonomy" id="1122198"/>
    <lineage>
        <taxon>Bacteria</taxon>
        <taxon>Pseudomonadati</taxon>
        <taxon>Pseudomonadota</taxon>
        <taxon>Gammaproteobacteria</taxon>
        <taxon>Oceanospirillales</taxon>
        <taxon>Oceanospirillaceae</taxon>
        <taxon>Marinobacterium</taxon>
    </lineage>
</organism>
<dbReference type="STRING" id="1122198.SAMN02745729_10282"/>
<evidence type="ECO:0000313" key="12">
    <source>
        <dbReference type="Proteomes" id="UP000242469"/>
    </source>
</evidence>
<sequence length="165" mass="18340">MQEAIDLASEVNDQEVEGSVADWPAYTQGDDEERLDFFIERDGHRYAGTHLIIDLRGASRLDDLEVMEKALRESVKAAKATLLHIHLHHFTPNGGISGVAVLAESHISVHTWPERNFAAFDVFMCGESEPAKAIPVLEAAFAPSKVEVEEILRGKVSIDDDDYLR</sequence>
<comment type="similarity">
    <text evidence="10">Belongs to the prokaryotic AdoMetDC family. Type 1 subfamily.</text>
</comment>
<evidence type="ECO:0000256" key="2">
    <source>
        <dbReference type="ARBA" id="ARBA00022793"/>
    </source>
</evidence>
<evidence type="ECO:0000313" key="11">
    <source>
        <dbReference type="EMBL" id="SEA24540.1"/>
    </source>
</evidence>
<dbReference type="GO" id="GO:0008295">
    <property type="term" value="P:spermidine biosynthetic process"/>
    <property type="evidence" value="ECO:0007669"/>
    <property type="project" value="UniProtKB-UniRule"/>
</dbReference>
<name>A0A1H3ZLI7_9GAMM</name>
<dbReference type="GO" id="GO:0005829">
    <property type="term" value="C:cytosol"/>
    <property type="evidence" value="ECO:0007669"/>
    <property type="project" value="TreeGrafter"/>
</dbReference>
<keyword evidence="2 10" id="KW-0210">Decarboxylase</keyword>
<feature type="chain" id="PRO_5023535034" description="S-adenosylmethionine decarboxylase alpha chain" evidence="10">
    <location>
        <begin position="105"/>
        <end position="165"/>
    </location>
</feature>
<evidence type="ECO:0000256" key="3">
    <source>
        <dbReference type="ARBA" id="ARBA00022813"/>
    </source>
</evidence>
<comment type="catalytic activity">
    <reaction evidence="10">
        <text>S-adenosyl-L-methionine + H(+) = S-adenosyl 3-(methylsulfanyl)propylamine + CO2</text>
        <dbReference type="Rhea" id="RHEA:15981"/>
        <dbReference type="ChEBI" id="CHEBI:15378"/>
        <dbReference type="ChEBI" id="CHEBI:16526"/>
        <dbReference type="ChEBI" id="CHEBI:57443"/>
        <dbReference type="ChEBI" id="CHEBI:59789"/>
        <dbReference type="EC" id="4.1.1.50"/>
    </reaction>
</comment>
<keyword evidence="4 10" id="KW-0745">Spermidine biosynthesis</keyword>
<dbReference type="InterPro" id="IPR017716">
    <property type="entry name" value="S-AdoMet_deCOase_pro-enz"/>
</dbReference>
<dbReference type="InterPro" id="IPR042286">
    <property type="entry name" value="AdoMetDC_C"/>
</dbReference>
<dbReference type="RefSeq" id="WP_175527570.1">
    <property type="nucleotide sequence ID" value="NZ_FNRJ01000002.1"/>
</dbReference>
<proteinExistence type="inferred from homology"/>
<dbReference type="NCBIfam" id="TIGR03330">
    <property type="entry name" value="SAM_DCase_Bsu"/>
    <property type="match status" value="1"/>
</dbReference>
<dbReference type="HAMAP" id="MF_00464">
    <property type="entry name" value="AdoMetDC_1"/>
    <property type="match status" value="1"/>
</dbReference>
<dbReference type="AlphaFoldDB" id="A0A1H3ZLI7"/>
<dbReference type="Gene3D" id="3.30.360.110">
    <property type="entry name" value="S-adenosylmethionine decarboxylase domain"/>
    <property type="match status" value="1"/>
</dbReference>
<feature type="site" description="Cleavage (non-hydrolytic); by autolysis" evidence="10">
    <location>
        <begin position="104"/>
        <end position="105"/>
    </location>
</feature>
<dbReference type="UniPathway" id="UPA00331">
    <property type="reaction ID" value="UER00451"/>
</dbReference>
<evidence type="ECO:0000256" key="7">
    <source>
        <dbReference type="ARBA" id="ARBA00023239"/>
    </source>
</evidence>
<accession>A0A1H3ZLI7</accession>
<dbReference type="EC" id="4.1.1.50" evidence="10"/>
<dbReference type="Proteomes" id="UP000242469">
    <property type="component" value="Unassembled WGS sequence"/>
</dbReference>
<dbReference type="GO" id="GO:0004014">
    <property type="term" value="F:adenosylmethionine decarboxylase activity"/>
    <property type="evidence" value="ECO:0007669"/>
    <property type="project" value="UniProtKB-UniRule"/>
</dbReference>
<protein>
    <recommendedName>
        <fullName evidence="10">S-adenosylmethionine decarboxylase proenzyme</fullName>
        <shortName evidence="10">AdoMetDC</shortName>
        <shortName evidence="10">SAMDC</shortName>
        <ecNumber evidence="10">4.1.1.50</ecNumber>
    </recommendedName>
    <component>
        <recommendedName>
            <fullName evidence="10">S-adenosylmethionine decarboxylase beta chain</fullName>
        </recommendedName>
    </component>
    <component>
        <recommendedName>
            <fullName evidence="10">S-adenosylmethionine decarboxylase alpha chain</fullName>
        </recommendedName>
    </component>
</protein>
<dbReference type="Pfam" id="PF02675">
    <property type="entry name" value="AdoMet_dc"/>
    <property type="match status" value="1"/>
</dbReference>
<dbReference type="Gene3D" id="3.30.160.750">
    <property type="match status" value="1"/>
</dbReference>
<comment type="subunit">
    <text evidence="10">Heterotetramer of two alpha and two beta chains arranged as a dimer of alpha/beta heterodimers.</text>
</comment>
<keyword evidence="6 10" id="KW-0865">Zymogen</keyword>
<evidence type="ECO:0000256" key="5">
    <source>
        <dbReference type="ARBA" id="ARBA00023115"/>
    </source>
</evidence>
<feature type="active site" description="Schiff-base intermediate with substrate; via pyruvic acid" evidence="10">
    <location>
        <position position="105"/>
    </location>
</feature>
<keyword evidence="3 10" id="KW-0068">Autocatalytic cleavage</keyword>
<gene>
    <name evidence="10" type="primary">speH</name>
    <name evidence="11" type="ORF">SAMN02745729_10282</name>
</gene>
<evidence type="ECO:0000256" key="6">
    <source>
        <dbReference type="ARBA" id="ARBA00023145"/>
    </source>
</evidence>
<comment type="cofactor">
    <cofactor evidence="10">
        <name>pyruvate</name>
        <dbReference type="ChEBI" id="CHEBI:15361"/>
    </cofactor>
    <text evidence="10">Binds 1 pyruvoyl group covalently per subunit.</text>
</comment>
<dbReference type="InterPro" id="IPR042284">
    <property type="entry name" value="AdoMetDC_N"/>
</dbReference>
<comment type="PTM">
    <text evidence="10">Is synthesized initially as an inactive proenzyme. Formation of the active enzyme involves a self-maturation process in which the active site pyruvoyl group is generated from an internal serine residue via an autocatalytic post-translational modification. Two non-identical subunits are generated from the proenzyme in this reaction, and the pyruvate is formed at the N-terminus of the alpha chain, which is derived from the carboxyl end of the proenzyme. The post-translation cleavage follows an unusual pathway, termed non-hydrolytic serinolysis, in which the side chain hydroxyl group of the serine supplies its oxygen atom to form the C-terminus of the beta chain, while the remainder of the serine residue undergoes an oxidative deamination to produce ammonia and the pyruvoyl group blocking the N-terminus of the alpha chain.</text>
</comment>
<keyword evidence="5 10" id="KW-0620">Polyamine biosynthesis</keyword>
<dbReference type="InterPro" id="IPR003826">
    <property type="entry name" value="AdoMetDC_fam_prok"/>
</dbReference>
<dbReference type="PANTHER" id="PTHR33866:SF2">
    <property type="entry name" value="S-ADENOSYLMETHIONINE DECARBOXYLASE PROENZYME"/>
    <property type="match status" value="1"/>
</dbReference>
<comment type="function">
    <text evidence="10">Catalyzes the decarboxylation of S-adenosylmethionine to S-adenosylmethioninamine (dcAdoMet), the propylamine donor required for the synthesis of the polyamines spermine and spermidine from the diamine putrescine.</text>
</comment>
<evidence type="ECO:0000256" key="4">
    <source>
        <dbReference type="ARBA" id="ARBA00023066"/>
    </source>
</evidence>
<dbReference type="InterPro" id="IPR016067">
    <property type="entry name" value="S-AdoMet_deCO2ase_core"/>
</dbReference>
<keyword evidence="12" id="KW-1185">Reference proteome</keyword>
<evidence type="ECO:0000256" key="1">
    <source>
        <dbReference type="ARBA" id="ARBA00022691"/>
    </source>
</evidence>
<feature type="chain" id="PRO_5023535035" description="S-adenosylmethionine decarboxylase beta chain" evidence="10">
    <location>
        <begin position="1"/>
        <end position="104"/>
    </location>
</feature>
<reference evidence="12" key="1">
    <citation type="submission" date="2016-10" db="EMBL/GenBank/DDBJ databases">
        <authorList>
            <person name="Varghese N."/>
            <person name="Submissions S."/>
        </authorList>
    </citation>
    <scope>NUCLEOTIDE SEQUENCE [LARGE SCALE GENOMIC DNA]</scope>
    <source>
        <strain evidence="12">DSM 11526</strain>
    </source>
</reference>
<feature type="modified residue" description="Pyruvic acid (Ser); by autocatalysis" evidence="10">
    <location>
        <position position="105"/>
    </location>
</feature>
<dbReference type="SUPFAM" id="SSF56276">
    <property type="entry name" value="S-adenosylmethionine decarboxylase"/>
    <property type="match status" value="1"/>
</dbReference>
<keyword evidence="7 10" id="KW-0456">Lyase</keyword>
<keyword evidence="1 10" id="KW-0949">S-adenosyl-L-methionine</keyword>
<evidence type="ECO:0000256" key="8">
    <source>
        <dbReference type="ARBA" id="ARBA00023270"/>
    </source>
</evidence>